<name>A0A4U6QNY7_9ACTN</name>
<comment type="caution">
    <text evidence="1">The sequence shown here is derived from an EMBL/GenBank/DDBJ whole genome shotgun (WGS) entry which is preliminary data.</text>
</comment>
<proteinExistence type="predicted"/>
<protein>
    <submittedName>
        <fullName evidence="1">Uncharacterized protein</fullName>
    </submittedName>
</protein>
<gene>
    <name evidence="1" type="ORF">FDO65_10385</name>
</gene>
<accession>A0A4U6QNY7</accession>
<dbReference type="AlphaFoldDB" id="A0A4U6QNY7"/>
<sequence length="148" mass="15852">MRTVRPIEIARAGWGLALLVAPGPVLRNFHGVRVDRRSLVVARVLGARHLTQAVLSGVDPSPEVLAMGVWVDTAHGASAVGLAAVDHSRVRGGLLDAGLALTWALAGYRALRRPDAQSPRHDRRRDALARKVLRYVPGGRRLQLAAGS</sequence>
<dbReference type="RefSeq" id="WP_137449223.1">
    <property type="nucleotide sequence ID" value="NZ_SZZH01000001.1"/>
</dbReference>
<dbReference type="Proteomes" id="UP000306985">
    <property type="component" value="Unassembled WGS sequence"/>
</dbReference>
<reference evidence="1 2" key="1">
    <citation type="submission" date="2019-05" db="EMBL/GenBank/DDBJ databases">
        <title>Nakamurella sp. N5BH11, whole genome shotgun sequence.</title>
        <authorList>
            <person name="Tuo L."/>
        </authorList>
    </citation>
    <scope>NUCLEOTIDE SEQUENCE [LARGE SCALE GENOMIC DNA]</scope>
    <source>
        <strain evidence="1 2">N5BH11</strain>
    </source>
</reference>
<keyword evidence="2" id="KW-1185">Reference proteome</keyword>
<organism evidence="1 2">
    <name type="scientific">Nakamurella flava</name>
    <dbReference type="NCBI Taxonomy" id="2576308"/>
    <lineage>
        <taxon>Bacteria</taxon>
        <taxon>Bacillati</taxon>
        <taxon>Actinomycetota</taxon>
        <taxon>Actinomycetes</taxon>
        <taxon>Nakamurellales</taxon>
        <taxon>Nakamurellaceae</taxon>
        <taxon>Nakamurella</taxon>
    </lineage>
</organism>
<evidence type="ECO:0000313" key="2">
    <source>
        <dbReference type="Proteomes" id="UP000306985"/>
    </source>
</evidence>
<evidence type="ECO:0000313" key="1">
    <source>
        <dbReference type="EMBL" id="TKV61918.1"/>
    </source>
</evidence>
<dbReference type="OrthoDB" id="4734201at2"/>
<dbReference type="EMBL" id="SZZH01000001">
    <property type="protein sequence ID" value="TKV61918.1"/>
    <property type="molecule type" value="Genomic_DNA"/>
</dbReference>